<keyword evidence="2" id="KW-1185">Reference proteome</keyword>
<dbReference type="RefSeq" id="WP_193904680.1">
    <property type="nucleotide sequence ID" value="NZ_JADEXG010000002.1"/>
</dbReference>
<reference evidence="1" key="1">
    <citation type="submission" date="2020-10" db="EMBL/GenBank/DDBJ databases">
        <authorList>
            <person name="Castelo-Branco R."/>
            <person name="Eusebio N."/>
            <person name="Adriana R."/>
            <person name="Vieira A."/>
            <person name="Brugerolle De Fraissinette N."/>
            <person name="Rezende De Castro R."/>
            <person name="Schneider M.P."/>
            <person name="Vasconcelos V."/>
            <person name="Leao P.N."/>
        </authorList>
    </citation>
    <scope>NUCLEOTIDE SEQUENCE</scope>
    <source>
        <strain evidence="1">LEGE 07310</strain>
    </source>
</reference>
<evidence type="ECO:0000313" key="2">
    <source>
        <dbReference type="Proteomes" id="UP000636505"/>
    </source>
</evidence>
<gene>
    <name evidence="1" type="ORF">IQ241_01705</name>
</gene>
<dbReference type="EMBL" id="JADEXG010000002">
    <property type="protein sequence ID" value="MBE9076019.1"/>
    <property type="molecule type" value="Genomic_DNA"/>
</dbReference>
<proteinExistence type="predicted"/>
<dbReference type="Proteomes" id="UP000636505">
    <property type="component" value="Unassembled WGS sequence"/>
</dbReference>
<evidence type="ECO:0000313" key="1">
    <source>
        <dbReference type="EMBL" id="MBE9076019.1"/>
    </source>
</evidence>
<protein>
    <submittedName>
        <fullName evidence="1">Uncharacterized protein</fullName>
    </submittedName>
</protein>
<organism evidence="1 2">
    <name type="scientific">Vasconcelosia minhoensis LEGE 07310</name>
    <dbReference type="NCBI Taxonomy" id="915328"/>
    <lineage>
        <taxon>Bacteria</taxon>
        <taxon>Bacillati</taxon>
        <taxon>Cyanobacteriota</taxon>
        <taxon>Cyanophyceae</taxon>
        <taxon>Nodosilineales</taxon>
        <taxon>Cymatolegaceae</taxon>
        <taxon>Vasconcelosia</taxon>
        <taxon>Vasconcelosia minhoensis</taxon>
    </lineage>
</organism>
<accession>A0A8J7AAR4</accession>
<dbReference type="AlphaFoldDB" id="A0A8J7AAR4"/>
<comment type="caution">
    <text evidence="1">The sequence shown here is derived from an EMBL/GenBank/DDBJ whole genome shotgun (WGS) entry which is preliminary data.</text>
</comment>
<sequence length="97" mass="10639">MSISTSVLPPGALLLGEMVQLGYNVITKDSADFTQADASGMELIVAADYSDPIKCVGFVFSKSHPTPVKIVGFHWCWVLRKKTTLMLAQPKKVRRPC</sequence>
<name>A0A8J7AAR4_9CYAN</name>